<evidence type="ECO:0000256" key="1">
    <source>
        <dbReference type="SAM" id="SignalP"/>
    </source>
</evidence>
<accession>A0AAJ1X3M1</accession>
<protein>
    <submittedName>
        <fullName evidence="2">Uncharacterized protein</fullName>
    </submittedName>
</protein>
<dbReference type="EMBL" id="JANFFA010000001">
    <property type="protein sequence ID" value="MDQ2092646.1"/>
    <property type="molecule type" value="Genomic_DNA"/>
</dbReference>
<dbReference type="Proteomes" id="UP001227162">
    <property type="component" value="Unassembled WGS sequence"/>
</dbReference>
<reference evidence="2" key="1">
    <citation type="submission" date="2022-07" db="EMBL/GenBank/DDBJ databases">
        <authorList>
            <person name="Otstavnykh N."/>
            <person name="Isaeva M."/>
            <person name="Bystritskaya E."/>
        </authorList>
    </citation>
    <scope>NUCLEOTIDE SEQUENCE</scope>
    <source>
        <strain evidence="2">10Alg 79</strain>
    </source>
</reference>
<feature type="chain" id="PRO_5042461620" evidence="1">
    <location>
        <begin position="20"/>
        <end position="234"/>
    </location>
</feature>
<comment type="caution">
    <text evidence="2">The sequence shown here is derived from an EMBL/GenBank/DDBJ whole genome shotgun (WGS) entry which is preliminary data.</text>
</comment>
<keyword evidence="3" id="KW-1185">Reference proteome</keyword>
<keyword evidence="1" id="KW-0732">Signal</keyword>
<evidence type="ECO:0000313" key="2">
    <source>
        <dbReference type="EMBL" id="MDQ2092646.1"/>
    </source>
</evidence>
<sequence length="234" mass="26097">MRLTLLFLFLISLAPASQAVAGAAEDVRFITQHVLRDVMKKTVPDMVAGAYTHHYIDWLRERSARLEDAGRFAELLPPEATQVWVARFPGVVETQCFKTFSPKELRLAAEDIRRNPKGAVKKKSEKTRRAIDPADPVSGLEAVNRDLAALNREMEEMATALRTDPRMRVEMAGGACAFRTLLNYSWAIAQSPKIEADISVKGLSEILQTPGIATFPNRIVRQSILREVAAAQKR</sequence>
<dbReference type="RefSeq" id="WP_317624270.1">
    <property type="nucleotide sequence ID" value="NZ_JANFFA010000001.1"/>
</dbReference>
<evidence type="ECO:0000313" key="3">
    <source>
        <dbReference type="Proteomes" id="UP001227162"/>
    </source>
</evidence>
<dbReference type="AlphaFoldDB" id="A0AAJ1X3M1"/>
<reference evidence="2" key="2">
    <citation type="submission" date="2023-04" db="EMBL/GenBank/DDBJ databases">
        <title>'Rhodoalgimonas zhirmunskyi' gen. nov., isolated from a red alga.</title>
        <authorList>
            <person name="Nedashkovskaya O.I."/>
            <person name="Otstavnykh N.Y."/>
            <person name="Bystritskaya E.P."/>
            <person name="Balabanova L.A."/>
            <person name="Isaeva M.P."/>
        </authorList>
    </citation>
    <scope>NUCLEOTIDE SEQUENCE</scope>
    <source>
        <strain evidence="2">10Alg 79</strain>
    </source>
</reference>
<name>A0AAJ1X3M1_9RHOB</name>
<gene>
    <name evidence="2" type="ORF">NOI20_00805</name>
</gene>
<proteinExistence type="predicted"/>
<feature type="signal peptide" evidence="1">
    <location>
        <begin position="1"/>
        <end position="19"/>
    </location>
</feature>
<organism evidence="2 3">
    <name type="scientific">Rhodalgimonas zhirmunskyi</name>
    <dbReference type="NCBI Taxonomy" id="2964767"/>
    <lineage>
        <taxon>Bacteria</taxon>
        <taxon>Pseudomonadati</taxon>
        <taxon>Pseudomonadota</taxon>
        <taxon>Alphaproteobacteria</taxon>
        <taxon>Rhodobacterales</taxon>
        <taxon>Roseobacteraceae</taxon>
        <taxon>Rhodalgimonas</taxon>
    </lineage>
</organism>